<organism evidence="2 3">
    <name type="scientific">Portunus trituberculatus</name>
    <name type="common">Swimming crab</name>
    <name type="synonym">Neptunus trituberculatus</name>
    <dbReference type="NCBI Taxonomy" id="210409"/>
    <lineage>
        <taxon>Eukaryota</taxon>
        <taxon>Metazoa</taxon>
        <taxon>Ecdysozoa</taxon>
        <taxon>Arthropoda</taxon>
        <taxon>Crustacea</taxon>
        <taxon>Multicrustacea</taxon>
        <taxon>Malacostraca</taxon>
        <taxon>Eumalacostraca</taxon>
        <taxon>Eucarida</taxon>
        <taxon>Decapoda</taxon>
        <taxon>Pleocyemata</taxon>
        <taxon>Brachyura</taxon>
        <taxon>Eubrachyura</taxon>
        <taxon>Portunoidea</taxon>
        <taxon>Portunidae</taxon>
        <taxon>Portuninae</taxon>
        <taxon>Portunus</taxon>
    </lineage>
</organism>
<feature type="region of interest" description="Disordered" evidence="1">
    <location>
        <begin position="32"/>
        <end position="71"/>
    </location>
</feature>
<proteinExistence type="predicted"/>
<dbReference type="Proteomes" id="UP000324222">
    <property type="component" value="Unassembled WGS sequence"/>
</dbReference>
<accession>A0A5B7FBC3</accession>
<gene>
    <name evidence="2" type="ORF">E2C01_036426</name>
</gene>
<dbReference type="AlphaFoldDB" id="A0A5B7FBC3"/>
<comment type="caution">
    <text evidence="2">The sequence shown here is derived from an EMBL/GenBank/DDBJ whole genome shotgun (WGS) entry which is preliminary data.</text>
</comment>
<protein>
    <submittedName>
        <fullName evidence="2">Uncharacterized protein</fullName>
    </submittedName>
</protein>
<keyword evidence="3" id="KW-1185">Reference proteome</keyword>
<evidence type="ECO:0000313" key="3">
    <source>
        <dbReference type="Proteomes" id="UP000324222"/>
    </source>
</evidence>
<dbReference type="EMBL" id="VSRR010005571">
    <property type="protein sequence ID" value="MPC42795.1"/>
    <property type="molecule type" value="Genomic_DNA"/>
</dbReference>
<sequence>MNERRLQHRLLLGWCGRHAELRRCFEELAQREAKGREKGDGVTGRASLVGERDGERGEQISGSDGLASTGRAGVAGPAVWLGTGTARLAPPKPPLCHRHLYFRQQGE</sequence>
<evidence type="ECO:0000256" key="1">
    <source>
        <dbReference type="SAM" id="MobiDB-lite"/>
    </source>
</evidence>
<name>A0A5B7FBC3_PORTR</name>
<reference evidence="2 3" key="1">
    <citation type="submission" date="2019-05" db="EMBL/GenBank/DDBJ databases">
        <title>Another draft genome of Portunus trituberculatus and its Hox gene families provides insights of decapod evolution.</title>
        <authorList>
            <person name="Jeong J.-H."/>
            <person name="Song I."/>
            <person name="Kim S."/>
            <person name="Choi T."/>
            <person name="Kim D."/>
            <person name="Ryu S."/>
            <person name="Kim W."/>
        </authorList>
    </citation>
    <scope>NUCLEOTIDE SEQUENCE [LARGE SCALE GENOMIC DNA]</scope>
    <source>
        <tissue evidence="2">Muscle</tissue>
    </source>
</reference>
<evidence type="ECO:0000313" key="2">
    <source>
        <dbReference type="EMBL" id="MPC42795.1"/>
    </source>
</evidence>